<proteinExistence type="predicted"/>
<dbReference type="Gramene" id="Mp1g22510.1">
    <property type="protein sequence ID" value="Mp1g22510.1.cds1"/>
    <property type="gene ID" value="Mp1g22510"/>
</dbReference>
<gene>
    <name evidence="1" type="ORF">MARPO_0118s0036</name>
</gene>
<dbReference type="AlphaFoldDB" id="A0A2R6WAM8"/>
<evidence type="ECO:0000313" key="1">
    <source>
        <dbReference type="EMBL" id="PTQ30903.1"/>
    </source>
</evidence>
<protein>
    <submittedName>
        <fullName evidence="1">Uncharacterized protein</fullName>
    </submittedName>
</protein>
<name>A0A2R6WAM8_MARPO</name>
<dbReference type="EMBL" id="KZ772790">
    <property type="protein sequence ID" value="PTQ30903.1"/>
    <property type="molecule type" value="Genomic_DNA"/>
</dbReference>
<accession>A0A2R6WAM8</accession>
<dbReference type="Proteomes" id="UP000244005">
    <property type="component" value="Unassembled WGS sequence"/>
</dbReference>
<evidence type="ECO:0000313" key="2">
    <source>
        <dbReference type="Proteomes" id="UP000244005"/>
    </source>
</evidence>
<keyword evidence="2" id="KW-1185">Reference proteome</keyword>
<reference evidence="2" key="1">
    <citation type="journal article" date="2017" name="Cell">
        <title>Insights into land plant evolution garnered from the Marchantia polymorpha genome.</title>
        <authorList>
            <person name="Bowman J.L."/>
            <person name="Kohchi T."/>
            <person name="Yamato K.T."/>
            <person name="Jenkins J."/>
            <person name="Shu S."/>
            <person name="Ishizaki K."/>
            <person name="Yamaoka S."/>
            <person name="Nishihama R."/>
            <person name="Nakamura Y."/>
            <person name="Berger F."/>
            <person name="Adam C."/>
            <person name="Aki S.S."/>
            <person name="Althoff F."/>
            <person name="Araki T."/>
            <person name="Arteaga-Vazquez M.A."/>
            <person name="Balasubrmanian S."/>
            <person name="Barry K."/>
            <person name="Bauer D."/>
            <person name="Boehm C.R."/>
            <person name="Briginshaw L."/>
            <person name="Caballero-Perez J."/>
            <person name="Catarino B."/>
            <person name="Chen F."/>
            <person name="Chiyoda S."/>
            <person name="Chovatia M."/>
            <person name="Davies K.M."/>
            <person name="Delmans M."/>
            <person name="Demura T."/>
            <person name="Dierschke T."/>
            <person name="Dolan L."/>
            <person name="Dorantes-Acosta A.E."/>
            <person name="Eklund D.M."/>
            <person name="Florent S.N."/>
            <person name="Flores-Sandoval E."/>
            <person name="Fujiyama A."/>
            <person name="Fukuzawa H."/>
            <person name="Galik B."/>
            <person name="Grimanelli D."/>
            <person name="Grimwood J."/>
            <person name="Grossniklaus U."/>
            <person name="Hamada T."/>
            <person name="Haseloff J."/>
            <person name="Hetherington A.J."/>
            <person name="Higo A."/>
            <person name="Hirakawa Y."/>
            <person name="Hundley H.N."/>
            <person name="Ikeda Y."/>
            <person name="Inoue K."/>
            <person name="Inoue S.I."/>
            <person name="Ishida S."/>
            <person name="Jia Q."/>
            <person name="Kakita M."/>
            <person name="Kanazawa T."/>
            <person name="Kawai Y."/>
            <person name="Kawashima T."/>
            <person name="Kennedy M."/>
            <person name="Kinose K."/>
            <person name="Kinoshita T."/>
            <person name="Kohara Y."/>
            <person name="Koide E."/>
            <person name="Komatsu K."/>
            <person name="Kopischke S."/>
            <person name="Kubo M."/>
            <person name="Kyozuka J."/>
            <person name="Lagercrantz U."/>
            <person name="Lin S.S."/>
            <person name="Lindquist E."/>
            <person name="Lipzen A.M."/>
            <person name="Lu C.W."/>
            <person name="De Luna E."/>
            <person name="Martienssen R.A."/>
            <person name="Minamino N."/>
            <person name="Mizutani M."/>
            <person name="Mizutani M."/>
            <person name="Mochizuki N."/>
            <person name="Monte I."/>
            <person name="Mosher R."/>
            <person name="Nagasaki H."/>
            <person name="Nakagami H."/>
            <person name="Naramoto S."/>
            <person name="Nishitani K."/>
            <person name="Ohtani M."/>
            <person name="Okamoto T."/>
            <person name="Okumura M."/>
            <person name="Phillips J."/>
            <person name="Pollak B."/>
            <person name="Reinders A."/>
            <person name="Rovekamp M."/>
            <person name="Sano R."/>
            <person name="Sawa S."/>
            <person name="Schmid M.W."/>
            <person name="Shirakawa M."/>
            <person name="Solano R."/>
            <person name="Spunde A."/>
            <person name="Suetsugu N."/>
            <person name="Sugano S."/>
            <person name="Sugiyama A."/>
            <person name="Sun R."/>
            <person name="Suzuki Y."/>
            <person name="Takenaka M."/>
            <person name="Takezawa D."/>
            <person name="Tomogane H."/>
            <person name="Tsuzuki M."/>
            <person name="Ueda T."/>
            <person name="Umeda M."/>
            <person name="Ward J.M."/>
            <person name="Watanabe Y."/>
            <person name="Yazaki K."/>
            <person name="Yokoyama R."/>
            <person name="Yoshitake Y."/>
            <person name="Yotsui I."/>
            <person name="Zachgo S."/>
            <person name="Schmutz J."/>
        </authorList>
    </citation>
    <scope>NUCLEOTIDE SEQUENCE [LARGE SCALE GENOMIC DNA]</scope>
    <source>
        <strain evidence="2">Tak-1</strain>
    </source>
</reference>
<sequence length="123" mass="13363">MSFCLTIFITVTPGSCTAVAVAVLDLVISFPSLLRFLLEVVQTVASLCRRLDSERILCNILKIREAVVGALATLLALSSNLTKHYGFGRAQYLSCFICITACSVVYSSPELQSLDAWLAIDID</sequence>
<organism evidence="1 2">
    <name type="scientific">Marchantia polymorpha</name>
    <name type="common">Common liverwort</name>
    <name type="synonym">Marchantia aquatica</name>
    <dbReference type="NCBI Taxonomy" id="3197"/>
    <lineage>
        <taxon>Eukaryota</taxon>
        <taxon>Viridiplantae</taxon>
        <taxon>Streptophyta</taxon>
        <taxon>Embryophyta</taxon>
        <taxon>Marchantiophyta</taxon>
        <taxon>Marchantiopsida</taxon>
        <taxon>Marchantiidae</taxon>
        <taxon>Marchantiales</taxon>
        <taxon>Marchantiaceae</taxon>
        <taxon>Marchantia</taxon>
    </lineage>
</organism>